<sequence>MNTAKILEVGRLWSAALILSTLLAAAAIRWPQPLPIVPGVVAALVLGPPLLLALVVLLRWRLPAADQGGEWPQATESVATEQELH</sequence>
<feature type="transmembrane region" description="Helical" evidence="1">
    <location>
        <begin position="36"/>
        <end position="58"/>
    </location>
</feature>
<organism evidence="2 3">
    <name type="scientific">Cyanobium gracile UHCC 0281</name>
    <dbReference type="NCBI Taxonomy" id="3110309"/>
    <lineage>
        <taxon>Bacteria</taxon>
        <taxon>Bacillati</taxon>
        <taxon>Cyanobacteriota</taxon>
        <taxon>Cyanophyceae</taxon>
        <taxon>Synechococcales</taxon>
        <taxon>Prochlorococcaceae</taxon>
        <taxon>Cyanobium</taxon>
    </lineage>
</organism>
<keyword evidence="3" id="KW-1185">Reference proteome</keyword>
<protein>
    <submittedName>
        <fullName evidence="2">Uncharacterized protein</fullName>
    </submittedName>
</protein>
<dbReference type="EMBL" id="JAYGHY010000053">
    <property type="protein sequence ID" value="MEA5443525.1"/>
    <property type="molecule type" value="Genomic_DNA"/>
</dbReference>
<evidence type="ECO:0000256" key="1">
    <source>
        <dbReference type="SAM" id="Phobius"/>
    </source>
</evidence>
<accession>A0ABU5SYW7</accession>
<dbReference type="Proteomes" id="UP001302329">
    <property type="component" value="Unassembled WGS sequence"/>
</dbReference>
<evidence type="ECO:0000313" key="2">
    <source>
        <dbReference type="EMBL" id="MEA5443525.1"/>
    </source>
</evidence>
<proteinExistence type="predicted"/>
<gene>
    <name evidence="2" type="ORF">VB739_13255</name>
</gene>
<evidence type="ECO:0000313" key="3">
    <source>
        <dbReference type="Proteomes" id="UP001302329"/>
    </source>
</evidence>
<keyword evidence="1" id="KW-0472">Membrane</keyword>
<dbReference type="RefSeq" id="WP_323357508.1">
    <property type="nucleotide sequence ID" value="NZ_JAYGHY010000053.1"/>
</dbReference>
<reference evidence="2 3" key="1">
    <citation type="submission" date="2023-12" db="EMBL/GenBank/DDBJ databases">
        <title>Baltic Sea Cyanobacteria.</title>
        <authorList>
            <person name="Delbaje E."/>
            <person name="Fewer D.P."/>
            <person name="Shishido T.K."/>
        </authorList>
    </citation>
    <scope>NUCLEOTIDE SEQUENCE [LARGE SCALE GENOMIC DNA]</scope>
    <source>
        <strain evidence="2 3">UHCC 0281</strain>
    </source>
</reference>
<keyword evidence="1" id="KW-0812">Transmembrane</keyword>
<keyword evidence="1" id="KW-1133">Transmembrane helix</keyword>
<name>A0ABU5SYW7_9CYAN</name>
<comment type="caution">
    <text evidence="2">The sequence shown here is derived from an EMBL/GenBank/DDBJ whole genome shotgun (WGS) entry which is preliminary data.</text>
</comment>
<feature type="transmembrane region" description="Helical" evidence="1">
    <location>
        <begin position="12"/>
        <end position="30"/>
    </location>
</feature>